<dbReference type="InterPro" id="IPR042070">
    <property type="entry name" value="PucR_C-HTH_sf"/>
</dbReference>
<dbReference type="Proteomes" id="UP001303236">
    <property type="component" value="Chromosome"/>
</dbReference>
<dbReference type="InterPro" id="IPR051448">
    <property type="entry name" value="CdaR-like_regulators"/>
</dbReference>
<dbReference type="Pfam" id="PF13556">
    <property type="entry name" value="HTH_30"/>
    <property type="match status" value="2"/>
</dbReference>
<evidence type="ECO:0000313" key="2">
    <source>
        <dbReference type="EMBL" id="WNF31285.1"/>
    </source>
</evidence>
<sequence length="542" mass="57185">MHRLVRSGGTPALLRWLSGRADGWAGLVGSDGTVLHAAARTAGAVVPDVAELLAEGATALTERGAQAYSLDTGEHTALLFPLHTDDPGTAPVLAVVTPRPVAAGLATLLADVVLALELCWQAETLERKRRRVDLAESRGREAVLHLLMTGQLSIAQQVAGALRPRLPDPVRVCVVECSGDGRDEVARVCAEADGGRSWIVRCPVYVRHLILVTPADEAPRGTATDRVATDRAATDRVATGQVTIDEAVAARVGDCVVGVSEPVPLADTATGYRQAFHALAVARELPSRHARFGVSPEAALVVGRAGRQWADALLAPLLTHVPRRAQDPVSQELAATAASWLAFSSHATDHLKIHRNTLAARVRFIGELLGLDLHRLADQAALDLALRIRATPAPACTAEPAPYADGTGTGTGIGTGAGIGTGTGTGPGTAKAAQALDEVLRRPSVREWAEQQLAPVQGVRGAEETLRTWLECEGRLGPTAARLGISVPGARKRLTRLETVLQRSLLRPPSARYDLWLALRRKDLDLDPGPDLDLTACDAVTS</sequence>
<gene>
    <name evidence="2" type="ORF">RI138_14280</name>
</gene>
<dbReference type="EMBL" id="CP134500">
    <property type="protein sequence ID" value="WNF31285.1"/>
    <property type="molecule type" value="Genomic_DNA"/>
</dbReference>
<feature type="domain" description="PucR C-terminal helix-turn-helix" evidence="1">
    <location>
        <begin position="346"/>
        <end position="388"/>
    </location>
</feature>
<dbReference type="PANTHER" id="PTHR33744:SF1">
    <property type="entry name" value="DNA-BINDING TRANSCRIPTIONAL ACTIVATOR ADER"/>
    <property type="match status" value="1"/>
</dbReference>
<reference evidence="2 3" key="1">
    <citation type="submission" date="2023-09" db="EMBL/GenBank/DDBJ databases">
        <title>Genome completion map analysis of the actinomycetes C11-1.</title>
        <authorList>
            <person name="Qin P."/>
            <person name="Guan P."/>
        </authorList>
    </citation>
    <scope>NUCLEOTIDE SEQUENCE [LARGE SCALE GENOMIC DNA]</scope>
    <source>
        <strain evidence="2 3">C11-1</strain>
    </source>
</reference>
<keyword evidence="3" id="KW-1185">Reference proteome</keyword>
<accession>A0ABY9W8X8</accession>
<name>A0ABY9W8X8_9ACTN</name>
<protein>
    <submittedName>
        <fullName evidence="2">Helix-turn-helix domain-containing protein</fullName>
    </submittedName>
</protein>
<proteinExistence type="predicted"/>
<evidence type="ECO:0000259" key="1">
    <source>
        <dbReference type="Pfam" id="PF13556"/>
    </source>
</evidence>
<dbReference type="PANTHER" id="PTHR33744">
    <property type="entry name" value="CARBOHYDRATE DIACID REGULATOR"/>
    <property type="match status" value="1"/>
</dbReference>
<dbReference type="Gene3D" id="1.10.10.2840">
    <property type="entry name" value="PucR C-terminal helix-turn-helix domain"/>
    <property type="match status" value="2"/>
</dbReference>
<organism evidence="2 3">
    <name type="scientific">Streptomyces durocortorensis</name>
    <dbReference type="NCBI Taxonomy" id="2811104"/>
    <lineage>
        <taxon>Bacteria</taxon>
        <taxon>Bacillati</taxon>
        <taxon>Actinomycetota</taxon>
        <taxon>Actinomycetes</taxon>
        <taxon>Kitasatosporales</taxon>
        <taxon>Streptomycetaceae</taxon>
        <taxon>Streptomyces</taxon>
    </lineage>
</organism>
<dbReference type="InterPro" id="IPR025736">
    <property type="entry name" value="PucR_C-HTH_dom"/>
</dbReference>
<evidence type="ECO:0000313" key="3">
    <source>
        <dbReference type="Proteomes" id="UP001303236"/>
    </source>
</evidence>
<feature type="domain" description="PucR C-terminal helix-turn-helix" evidence="1">
    <location>
        <begin position="464"/>
        <end position="520"/>
    </location>
</feature>